<reference evidence="9 10" key="1">
    <citation type="submission" date="2019-07" db="EMBL/GenBank/DDBJ databases">
        <title>Whole genome shotgun sequence of Oceanithermus desulfurans NBRC 100063.</title>
        <authorList>
            <person name="Hosoyama A."/>
            <person name="Uohara A."/>
            <person name="Ohji S."/>
            <person name="Ichikawa N."/>
        </authorList>
    </citation>
    <scope>NUCLEOTIDE SEQUENCE [LARGE SCALE GENOMIC DNA]</scope>
    <source>
        <strain evidence="9 10">NBRC 100063</strain>
    </source>
</reference>
<dbReference type="Gene3D" id="1.10.3720.10">
    <property type="entry name" value="MetI-like"/>
    <property type="match status" value="1"/>
</dbReference>
<evidence type="ECO:0000256" key="7">
    <source>
        <dbReference type="RuleBase" id="RU363032"/>
    </source>
</evidence>
<protein>
    <submittedName>
        <fullName evidence="9">Peptide ABC transporter permease</fullName>
    </submittedName>
</protein>
<sequence>MVNPQEMKPQREAWYRSKTFKRFRRNPLAIVGSVLLLGFVMIAFFAPAITAPQLAELRTARPCLRDLGIKKEEALTVLRNPLNPVFWKATLAPPPSCYEIPRAGYSPLPKPPSEKHPLGVSGGSYDILYGLAWGTRTAFYVGFLVVGISLAIGIVVGGLSGFIGGTVDNLIMRITDVMLSFPGLVFVMIVSVIFGSGLTTVMLALALIRWAGYARFFRGDILRTKAQEFVDAARAIGASPLRVFLKHVFPNAIGTLLILASMDVGSIVLTAAGFSFLGLGAPVGYADWGQMISFARGYILGTAQGTPFDFWYVWIYPSVMLVLFGLAWNLLGDAVRDALDPKS</sequence>
<dbReference type="InterPro" id="IPR050366">
    <property type="entry name" value="BP-dependent_transpt_permease"/>
</dbReference>
<dbReference type="InterPro" id="IPR025966">
    <property type="entry name" value="OppC_N"/>
</dbReference>
<feature type="transmembrane region" description="Helical" evidence="7">
    <location>
        <begin position="311"/>
        <end position="331"/>
    </location>
</feature>
<evidence type="ECO:0000256" key="2">
    <source>
        <dbReference type="ARBA" id="ARBA00022448"/>
    </source>
</evidence>
<feature type="transmembrane region" description="Helical" evidence="7">
    <location>
        <begin position="252"/>
        <end position="277"/>
    </location>
</feature>
<dbReference type="InterPro" id="IPR000515">
    <property type="entry name" value="MetI-like"/>
</dbReference>
<dbReference type="AlphaFoldDB" id="A0A511RK69"/>
<organism evidence="9 10">
    <name type="scientific">Oceanithermus desulfurans NBRC 100063</name>
    <dbReference type="NCBI Taxonomy" id="1227550"/>
    <lineage>
        <taxon>Bacteria</taxon>
        <taxon>Thermotogati</taxon>
        <taxon>Deinococcota</taxon>
        <taxon>Deinococci</taxon>
        <taxon>Thermales</taxon>
        <taxon>Thermaceae</taxon>
        <taxon>Oceanithermus</taxon>
    </lineage>
</organism>
<evidence type="ECO:0000256" key="1">
    <source>
        <dbReference type="ARBA" id="ARBA00004651"/>
    </source>
</evidence>
<comment type="caution">
    <text evidence="9">The sequence shown here is derived from an EMBL/GenBank/DDBJ whole genome shotgun (WGS) entry which is preliminary data.</text>
</comment>
<dbReference type="GO" id="GO:0005886">
    <property type="term" value="C:plasma membrane"/>
    <property type="evidence" value="ECO:0007669"/>
    <property type="project" value="UniProtKB-SubCell"/>
</dbReference>
<keyword evidence="5 7" id="KW-1133">Transmembrane helix</keyword>
<dbReference type="PANTHER" id="PTHR43386:SF1">
    <property type="entry name" value="D,D-DIPEPTIDE TRANSPORT SYSTEM PERMEASE PROTEIN DDPC-RELATED"/>
    <property type="match status" value="1"/>
</dbReference>
<dbReference type="PANTHER" id="PTHR43386">
    <property type="entry name" value="OLIGOPEPTIDE TRANSPORT SYSTEM PERMEASE PROTEIN APPC"/>
    <property type="match status" value="1"/>
</dbReference>
<keyword evidence="4 7" id="KW-0812">Transmembrane</keyword>
<evidence type="ECO:0000256" key="5">
    <source>
        <dbReference type="ARBA" id="ARBA00022989"/>
    </source>
</evidence>
<keyword evidence="3" id="KW-1003">Cell membrane</keyword>
<evidence type="ECO:0000256" key="6">
    <source>
        <dbReference type="ARBA" id="ARBA00023136"/>
    </source>
</evidence>
<proteinExistence type="inferred from homology"/>
<feature type="domain" description="ABC transmembrane type-1" evidence="8">
    <location>
        <begin position="135"/>
        <end position="332"/>
    </location>
</feature>
<evidence type="ECO:0000256" key="4">
    <source>
        <dbReference type="ARBA" id="ARBA00022692"/>
    </source>
</evidence>
<dbReference type="InterPro" id="IPR035906">
    <property type="entry name" value="MetI-like_sf"/>
</dbReference>
<comment type="subcellular location">
    <subcellularLocation>
        <location evidence="1 7">Cell membrane</location>
        <topology evidence="1 7">Multi-pass membrane protein</topology>
    </subcellularLocation>
</comment>
<dbReference type="PROSITE" id="PS50928">
    <property type="entry name" value="ABC_TM1"/>
    <property type="match status" value="1"/>
</dbReference>
<name>A0A511RK69_9DEIN</name>
<gene>
    <name evidence="9" type="ORF">ODE01S_14590</name>
</gene>
<dbReference type="EMBL" id="BJXN01000009">
    <property type="protein sequence ID" value="GEM90025.1"/>
    <property type="molecule type" value="Genomic_DNA"/>
</dbReference>
<evidence type="ECO:0000259" key="8">
    <source>
        <dbReference type="PROSITE" id="PS50928"/>
    </source>
</evidence>
<comment type="similarity">
    <text evidence="7">Belongs to the binding-protein-dependent transport system permease family.</text>
</comment>
<feature type="transmembrane region" description="Helical" evidence="7">
    <location>
        <begin position="28"/>
        <end position="51"/>
    </location>
</feature>
<dbReference type="Proteomes" id="UP000321827">
    <property type="component" value="Unassembled WGS sequence"/>
</dbReference>
<keyword evidence="2 7" id="KW-0813">Transport</keyword>
<dbReference type="Pfam" id="PF12911">
    <property type="entry name" value="OppC_N"/>
    <property type="match status" value="1"/>
</dbReference>
<evidence type="ECO:0000256" key="3">
    <source>
        <dbReference type="ARBA" id="ARBA00022475"/>
    </source>
</evidence>
<dbReference type="SUPFAM" id="SSF161098">
    <property type="entry name" value="MetI-like"/>
    <property type="match status" value="1"/>
</dbReference>
<feature type="transmembrane region" description="Helical" evidence="7">
    <location>
        <begin position="183"/>
        <end position="208"/>
    </location>
</feature>
<dbReference type="GO" id="GO:0055085">
    <property type="term" value="P:transmembrane transport"/>
    <property type="evidence" value="ECO:0007669"/>
    <property type="project" value="InterPro"/>
</dbReference>
<evidence type="ECO:0000313" key="10">
    <source>
        <dbReference type="Proteomes" id="UP000321827"/>
    </source>
</evidence>
<keyword evidence="6 7" id="KW-0472">Membrane</keyword>
<feature type="transmembrane region" description="Helical" evidence="7">
    <location>
        <begin position="138"/>
        <end position="163"/>
    </location>
</feature>
<evidence type="ECO:0000313" key="9">
    <source>
        <dbReference type="EMBL" id="GEM90025.1"/>
    </source>
</evidence>
<dbReference type="Pfam" id="PF00528">
    <property type="entry name" value="BPD_transp_1"/>
    <property type="match status" value="1"/>
</dbReference>
<dbReference type="CDD" id="cd06261">
    <property type="entry name" value="TM_PBP2"/>
    <property type="match status" value="1"/>
</dbReference>
<accession>A0A511RK69</accession>